<dbReference type="PROSITE" id="PS51257">
    <property type="entry name" value="PROKAR_LIPOPROTEIN"/>
    <property type="match status" value="1"/>
</dbReference>
<feature type="region of interest" description="Disordered" evidence="1">
    <location>
        <begin position="32"/>
        <end position="55"/>
    </location>
</feature>
<evidence type="ECO:0000313" key="5">
    <source>
        <dbReference type="Proteomes" id="UP000480929"/>
    </source>
</evidence>
<proteinExistence type="predicted"/>
<dbReference type="EMBL" id="WKPJ01000019">
    <property type="protein sequence ID" value="MSA90072.1"/>
    <property type="molecule type" value="Genomic_DNA"/>
</dbReference>
<feature type="compositionally biased region" description="Polar residues" evidence="1">
    <location>
        <begin position="37"/>
        <end position="46"/>
    </location>
</feature>
<dbReference type="RefSeq" id="WP_154239198.1">
    <property type="nucleotide sequence ID" value="NZ_CALJPI010000271.1"/>
</dbReference>
<keyword evidence="5" id="KW-1185">Reference proteome</keyword>
<gene>
    <name evidence="3" type="ORF">GKD88_11790</name>
    <name evidence="2" type="ORF">GKE08_12115</name>
</gene>
<dbReference type="EMBL" id="WKPI01000021">
    <property type="protein sequence ID" value="MSC33802.1"/>
    <property type="molecule type" value="Genomic_DNA"/>
</dbReference>
<accession>A0A6N7S8T9</accession>
<sequence>MLKQRWKKGYRWGLGILAVLLCGCSVQEGPELPQPSIVPTSTPSPETNEKEDSSKPRWLRDMDTALYEFSHDYQLEMTDSAWVFTDDLKQGDIVVNLINEEITFDFPDVTIEYKKKDRVMKTAVFSAQLNMRLDGSDFSWQSAVDTEDRQHYPIQFDPKKIEIQDGESGSSTKGQKMNFSPSLYGQCLSYMKRYWNQSVVQQALIEQAVKASQSHTNSNAGTVNVERPLDKMVNILEPGSITPDITLEVEMNFNEITDISLSEANKLQRTLYLFTVMKRGFDDPSKIDWEALAPSLMSMIPNYGCDGKYCKDREGQVRFADFAIPEGYGALATQPEMNRAAKVLTGQDFVYDDYENRKLSSGAVYSQSANSYITYSREGDWMPASPGIMILDQTKKDNRITVDFVAYRVEWKDNELFVEGVKVAEVKGKNANPQIVQTVKENLDRLPHWTAELEDTGDEHFYRLIRASRK</sequence>
<comment type="caution">
    <text evidence="2">The sequence shown here is derived from an EMBL/GenBank/DDBJ whole genome shotgun (WGS) entry which is preliminary data.</text>
</comment>
<evidence type="ECO:0000313" key="4">
    <source>
        <dbReference type="Proteomes" id="UP000433575"/>
    </source>
</evidence>
<dbReference type="Proteomes" id="UP000480929">
    <property type="component" value="Unassembled WGS sequence"/>
</dbReference>
<dbReference type="OrthoDB" id="1653393at2"/>
<name>A0A6N7S8T9_9FIRM</name>
<dbReference type="Proteomes" id="UP000433575">
    <property type="component" value="Unassembled WGS sequence"/>
</dbReference>
<evidence type="ECO:0000256" key="1">
    <source>
        <dbReference type="SAM" id="MobiDB-lite"/>
    </source>
</evidence>
<evidence type="ECO:0000313" key="2">
    <source>
        <dbReference type="EMBL" id="MSA90072.1"/>
    </source>
</evidence>
<organism evidence="2 4">
    <name type="scientific">Holdemania massiliensis</name>
    <dbReference type="NCBI Taxonomy" id="1468449"/>
    <lineage>
        <taxon>Bacteria</taxon>
        <taxon>Bacillati</taxon>
        <taxon>Bacillota</taxon>
        <taxon>Erysipelotrichia</taxon>
        <taxon>Erysipelotrichales</taxon>
        <taxon>Erysipelotrichaceae</taxon>
        <taxon>Holdemania</taxon>
    </lineage>
</organism>
<dbReference type="AlphaFoldDB" id="A0A6N7S8T9"/>
<evidence type="ECO:0008006" key="6">
    <source>
        <dbReference type="Google" id="ProtNLM"/>
    </source>
</evidence>
<reference evidence="4 5" key="1">
    <citation type="journal article" date="2019" name="Nat. Med.">
        <title>A library of human gut bacterial isolates paired with longitudinal multiomics data enables mechanistic microbiome research.</title>
        <authorList>
            <person name="Poyet M."/>
            <person name="Groussin M."/>
            <person name="Gibbons S.M."/>
            <person name="Avila-Pacheco J."/>
            <person name="Jiang X."/>
            <person name="Kearney S.M."/>
            <person name="Perrotta A.R."/>
            <person name="Berdy B."/>
            <person name="Zhao S."/>
            <person name="Lieberman T.D."/>
            <person name="Swanson P.K."/>
            <person name="Smith M."/>
            <person name="Roesemann S."/>
            <person name="Alexander J.E."/>
            <person name="Rich S.A."/>
            <person name="Livny J."/>
            <person name="Vlamakis H."/>
            <person name="Clish C."/>
            <person name="Bullock K."/>
            <person name="Deik A."/>
            <person name="Scott J."/>
            <person name="Pierce K.A."/>
            <person name="Xavier R.J."/>
            <person name="Alm E.J."/>
        </authorList>
    </citation>
    <scope>NUCLEOTIDE SEQUENCE [LARGE SCALE GENOMIC DNA]</scope>
    <source>
        <strain evidence="2 4">BIOML-A4</strain>
        <strain evidence="3 5">BIOML-A5</strain>
    </source>
</reference>
<evidence type="ECO:0000313" key="3">
    <source>
        <dbReference type="EMBL" id="MSC33802.1"/>
    </source>
</evidence>
<protein>
    <recommendedName>
        <fullName evidence="6">Lipoprotein</fullName>
    </recommendedName>
</protein>